<protein>
    <submittedName>
        <fullName evidence="1">Uncharacterized protein</fullName>
    </submittedName>
</protein>
<gene>
    <name evidence="1" type="ORF">CPA56_00300</name>
</gene>
<comment type="caution">
    <text evidence="1">The sequence shown here is derived from an EMBL/GenBank/DDBJ whole genome shotgun (WGS) entry which is preliminary data.</text>
</comment>
<organism evidence="1 2">
    <name type="scientific">Bombella mellum</name>
    <dbReference type="NCBI Taxonomy" id="2039288"/>
    <lineage>
        <taxon>Bacteria</taxon>
        <taxon>Pseudomonadati</taxon>
        <taxon>Pseudomonadota</taxon>
        <taxon>Alphaproteobacteria</taxon>
        <taxon>Acetobacterales</taxon>
        <taxon>Acetobacteraceae</taxon>
        <taxon>Bombella</taxon>
    </lineage>
</organism>
<sequence length="338" mass="36806">MTPADATTTHDFSRKRIVITFFILTPDGSYERFTTGDGHAIQATIKHAGLSGGSEADITIEGLSHTDRRSLSVMPDHPAAENLNTTTAGQTVVTIHAGDGNSALTSLFTGTVDRAYTDYDNLNIPFHVHAMTSTIPASILTRTQGYDGPRDTTAILEDICQDAGFQMLDHGGWDRHMNLTNHYRWGTVLDQIQAVLTATKGIFNFSPYAPAGPDGPDTTTAMPYRGLLETWGPAFTGLPATGQDRSLPVISAGTGMIGYPRYSSSGMSLTTLLRPDITFWHPLTLKSALDPTDGSWNGPSPWDGLWLPTFVWHDISSETDRGAWHTHMNCIRTTLGRR</sequence>
<accession>A0ABR5ZQ20</accession>
<keyword evidence="2" id="KW-1185">Reference proteome</keyword>
<evidence type="ECO:0000313" key="2">
    <source>
        <dbReference type="Proteomes" id="UP000765338"/>
    </source>
</evidence>
<proteinExistence type="predicted"/>
<dbReference type="Proteomes" id="UP000765338">
    <property type="component" value="Unassembled WGS sequence"/>
</dbReference>
<dbReference type="EMBL" id="PDLY01000001">
    <property type="protein sequence ID" value="MBA5726437.1"/>
    <property type="molecule type" value="Genomic_DNA"/>
</dbReference>
<name>A0ABR5ZQ20_9PROT</name>
<evidence type="ECO:0000313" key="1">
    <source>
        <dbReference type="EMBL" id="MBA5726437.1"/>
    </source>
</evidence>
<reference evidence="1 2" key="1">
    <citation type="submission" date="2017-10" db="EMBL/GenBank/DDBJ databases">
        <authorList>
            <person name="Jakob F."/>
        </authorList>
    </citation>
    <scope>NUCLEOTIDE SEQUENCE [LARGE SCALE GENOMIC DNA]</scope>
    <source>
        <strain evidence="1 2">TMW 2.1889</strain>
    </source>
</reference>